<keyword evidence="1" id="KW-0472">Membrane</keyword>
<evidence type="ECO:0000313" key="3">
    <source>
        <dbReference type="Proteomes" id="UP000002630"/>
    </source>
</evidence>
<feature type="transmembrane region" description="Helical" evidence="1">
    <location>
        <begin position="363"/>
        <end position="387"/>
    </location>
</feature>
<dbReference type="InParanoid" id="D8LHA7"/>
<keyword evidence="1" id="KW-1133">Transmembrane helix</keyword>
<accession>D8LHA7</accession>
<feature type="transmembrane region" description="Helical" evidence="1">
    <location>
        <begin position="309"/>
        <end position="327"/>
    </location>
</feature>
<proteinExistence type="predicted"/>
<reference evidence="2 3" key="1">
    <citation type="journal article" date="2010" name="Nature">
        <title>The Ectocarpus genome and the independent evolution of multicellularity in brown algae.</title>
        <authorList>
            <person name="Cock J.M."/>
            <person name="Sterck L."/>
            <person name="Rouze P."/>
            <person name="Scornet D."/>
            <person name="Allen A.E."/>
            <person name="Amoutzias G."/>
            <person name="Anthouard V."/>
            <person name="Artiguenave F."/>
            <person name="Aury J.M."/>
            <person name="Badger J.H."/>
            <person name="Beszteri B."/>
            <person name="Billiau K."/>
            <person name="Bonnet E."/>
            <person name="Bothwell J.H."/>
            <person name="Bowler C."/>
            <person name="Boyen C."/>
            <person name="Brownlee C."/>
            <person name="Carrano C.J."/>
            <person name="Charrier B."/>
            <person name="Cho G.Y."/>
            <person name="Coelho S.M."/>
            <person name="Collen J."/>
            <person name="Corre E."/>
            <person name="Da Silva C."/>
            <person name="Delage L."/>
            <person name="Delaroque N."/>
            <person name="Dittami S.M."/>
            <person name="Doulbeau S."/>
            <person name="Elias M."/>
            <person name="Farnham G."/>
            <person name="Gachon C.M."/>
            <person name="Gschloessl B."/>
            <person name="Heesch S."/>
            <person name="Jabbari K."/>
            <person name="Jubin C."/>
            <person name="Kawai H."/>
            <person name="Kimura K."/>
            <person name="Kloareg B."/>
            <person name="Kupper F.C."/>
            <person name="Lang D."/>
            <person name="Le Bail A."/>
            <person name="Leblanc C."/>
            <person name="Lerouge P."/>
            <person name="Lohr M."/>
            <person name="Lopez P.J."/>
            <person name="Martens C."/>
            <person name="Maumus F."/>
            <person name="Michel G."/>
            <person name="Miranda-Saavedra D."/>
            <person name="Morales J."/>
            <person name="Moreau H."/>
            <person name="Motomura T."/>
            <person name="Nagasato C."/>
            <person name="Napoli C.A."/>
            <person name="Nelson D.R."/>
            <person name="Nyvall-Collen P."/>
            <person name="Peters A.F."/>
            <person name="Pommier C."/>
            <person name="Potin P."/>
            <person name="Poulain J."/>
            <person name="Quesneville H."/>
            <person name="Read B."/>
            <person name="Rensing S.A."/>
            <person name="Ritter A."/>
            <person name="Rousvoal S."/>
            <person name="Samanta M."/>
            <person name="Samson G."/>
            <person name="Schroeder D.C."/>
            <person name="Segurens B."/>
            <person name="Strittmatter M."/>
            <person name="Tonon T."/>
            <person name="Tregear J.W."/>
            <person name="Valentin K."/>
            <person name="von Dassow P."/>
            <person name="Yamagishi T."/>
            <person name="Van de Peer Y."/>
            <person name="Wincker P."/>
        </authorList>
    </citation>
    <scope>NUCLEOTIDE SEQUENCE [LARGE SCALE GENOMIC DNA]</scope>
    <source>
        <strain evidence="3">Ec32 / CCAP1310/4</strain>
    </source>
</reference>
<name>D8LHA7_ECTSI</name>
<dbReference type="Proteomes" id="UP000002630">
    <property type="component" value="Linkage Group LG25"/>
</dbReference>
<organism evidence="2 3">
    <name type="scientific">Ectocarpus siliculosus</name>
    <name type="common">Brown alga</name>
    <name type="synonym">Conferva siliculosa</name>
    <dbReference type="NCBI Taxonomy" id="2880"/>
    <lineage>
        <taxon>Eukaryota</taxon>
        <taxon>Sar</taxon>
        <taxon>Stramenopiles</taxon>
        <taxon>Ochrophyta</taxon>
        <taxon>PX clade</taxon>
        <taxon>Phaeophyceae</taxon>
        <taxon>Ectocarpales</taxon>
        <taxon>Ectocarpaceae</taxon>
        <taxon>Ectocarpus</taxon>
    </lineage>
</organism>
<keyword evidence="1" id="KW-0812">Transmembrane</keyword>
<dbReference type="AlphaFoldDB" id="D8LHA7"/>
<evidence type="ECO:0000256" key="1">
    <source>
        <dbReference type="SAM" id="Phobius"/>
    </source>
</evidence>
<dbReference type="OrthoDB" id="10393230at2759"/>
<sequence length="428" mass="47979">MRAPPANVPQQRPAPPPLVASKWATLRGSQLEAKVPVALFVLCKTVVEDDQGALYLNATVVQRVPLETTRPMPPQDQLEKDLLFEMKVKGPSAGGGITSRRRSVEDVRGRSQPTVMVCETLDLKTAPLDVRQHWNWFPFRILKATIDLELQAKNVDVGRTKVLFCPDLCASNKKDNVAKVQTRGSLSRSSKLTFLQEQPIVHIVQDRRFKKNLEQAVKDGHKQQAETYQADVEAGLPPTVADPDDNLFVTYPLMRLTFYLYEPPAKAMFKIVGPLFLVMYLMLMNFNEFYGLRNIWDDGCPGEERDSDYLANGIGIAITAAFVVPAIRADRMKSPYISFTRDDLMAVAFLIGLALSTSPYCHWAISGCFVSFLVVVSAVVASVRHYFKCKHLRKTVKQRPPVTVEVSSKEVKATSSEFNMSEWFHASV</sequence>
<dbReference type="EMBL" id="FN648364">
    <property type="protein sequence ID" value="CBN74326.1"/>
    <property type="molecule type" value="Genomic_DNA"/>
</dbReference>
<keyword evidence="3" id="KW-1185">Reference proteome</keyword>
<dbReference type="EMBL" id="FN649750">
    <property type="protein sequence ID" value="CBN74326.1"/>
    <property type="molecule type" value="Genomic_DNA"/>
</dbReference>
<evidence type="ECO:0000313" key="2">
    <source>
        <dbReference type="EMBL" id="CBN74326.1"/>
    </source>
</evidence>
<gene>
    <name evidence="2" type="ORF">Esi_0019_0139</name>
</gene>
<feature type="transmembrane region" description="Helical" evidence="1">
    <location>
        <begin position="267"/>
        <end position="286"/>
    </location>
</feature>
<protein>
    <submittedName>
        <fullName evidence="2">Uncharacterized protein</fullName>
    </submittedName>
</protein>